<name>A0A9I9D902_CUCME</name>
<sequence>MVINRRRKKTKTYSGKFYLVKHAEKPIWKRQPLETRQKLWPQTRPHRSKPRP</sequence>
<evidence type="ECO:0000256" key="1">
    <source>
        <dbReference type="SAM" id="MobiDB-lite"/>
    </source>
</evidence>
<dbReference type="Gramene" id="MELO3C014807.2.1">
    <property type="protein sequence ID" value="MELO3C014807.2.1"/>
    <property type="gene ID" value="MELO3C014807.2"/>
</dbReference>
<dbReference type="AlphaFoldDB" id="A0A9I9D902"/>
<proteinExistence type="predicted"/>
<protein>
    <submittedName>
        <fullName evidence="2">Uncharacterized protein</fullName>
    </submittedName>
</protein>
<dbReference type="EnsemblPlants" id="MELO3C014807.2.1">
    <property type="protein sequence ID" value="MELO3C014807.2.1"/>
    <property type="gene ID" value="MELO3C014807.2"/>
</dbReference>
<organism evidence="2">
    <name type="scientific">Cucumis melo</name>
    <name type="common">Muskmelon</name>
    <dbReference type="NCBI Taxonomy" id="3656"/>
    <lineage>
        <taxon>Eukaryota</taxon>
        <taxon>Viridiplantae</taxon>
        <taxon>Streptophyta</taxon>
        <taxon>Embryophyta</taxon>
        <taxon>Tracheophyta</taxon>
        <taxon>Spermatophyta</taxon>
        <taxon>Magnoliopsida</taxon>
        <taxon>eudicotyledons</taxon>
        <taxon>Gunneridae</taxon>
        <taxon>Pentapetalae</taxon>
        <taxon>rosids</taxon>
        <taxon>fabids</taxon>
        <taxon>Cucurbitales</taxon>
        <taxon>Cucurbitaceae</taxon>
        <taxon>Benincaseae</taxon>
        <taxon>Cucumis</taxon>
    </lineage>
</organism>
<reference evidence="2" key="1">
    <citation type="submission" date="2023-03" db="UniProtKB">
        <authorList>
            <consortium name="EnsemblPlants"/>
        </authorList>
    </citation>
    <scope>IDENTIFICATION</scope>
</reference>
<feature type="region of interest" description="Disordered" evidence="1">
    <location>
        <begin position="29"/>
        <end position="52"/>
    </location>
</feature>
<accession>A0A9I9D902</accession>
<evidence type="ECO:0000313" key="2">
    <source>
        <dbReference type="EnsemblPlants" id="MELO3C014807.2.1"/>
    </source>
</evidence>